<dbReference type="Gene3D" id="1.20.140.70">
    <property type="entry name" value="Oligopeptidase f, N-terminal domain"/>
    <property type="match status" value="1"/>
</dbReference>
<evidence type="ECO:0000256" key="7">
    <source>
        <dbReference type="SAM" id="MobiDB-lite"/>
    </source>
</evidence>
<keyword evidence="5 6" id="KW-0482">Metalloprotease</keyword>
<evidence type="ECO:0000313" key="11">
    <source>
        <dbReference type="EMBL" id="MCX2975630.1"/>
    </source>
</evidence>
<dbReference type="InterPro" id="IPR013647">
    <property type="entry name" value="OligopepF_N_dom"/>
</dbReference>
<evidence type="ECO:0000259" key="9">
    <source>
        <dbReference type="Pfam" id="PF01432"/>
    </source>
</evidence>
<name>A0ABT3T0E0_9GAMM</name>
<dbReference type="Gene3D" id="1.10.1370.20">
    <property type="entry name" value="Oligoendopeptidase f, C-terminal domain"/>
    <property type="match status" value="1"/>
</dbReference>
<comment type="caution">
    <text evidence="11">The sequence shown here is derived from an EMBL/GenBank/DDBJ whole genome shotgun (WGS) entry which is preliminary data.</text>
</comment>
<dbReference type="PANTHER" id="PTHR11804:SF84">
    <property type="entry name" value="SACCHAROLYSIN"/>
    <property type="match status" value="1"/>
</dbReference>
<keyword evidence="3 6" id="KW-0378">Hydrolase</keyword>
<keyword evidence="4 6" id="KW-0862">Zinc</keyword>
<feature type="chain" id="PRO_5046075235" evidence="8">
    <location>
        <begin position="27"/>
        <end position="630"/>
    </location>
</feature>
<feature type="domain" description="Oligopeptidase F N-terminal" evidence="10">
    <location>
        <begin position="145"/>
        <end position="212"/>
    </location>
</feature>
<evidence type="ECO:0000256" key="3">
    <source>
        <dbReference type="ARBA" id="ARBA00022801"/>
    </source>
</evidence>
<feature type="signal peptide" evidence="8">
    <location>
        <begin position="1"/>
        <end position="26"/>
    </location>
</feature>
<evidence type="ECO:0000256" key="2">
    <source>
        <dbReference type="ARBA" id="ARBA00022723"/>
    </source>
</evidence>
<dbReference type="Pfam" id="PF08439">
    <property type="entry name" value="Peptidase_M3_N"/>
    <property type="match status" value="1"/>
</dbReference>
<keyword evidence="8" id="KW-0732">Signal</keyword>
<keyword evidence="12" id="KW-1185">Reference proteome</keyword>
<dbReference type="RefSeq" id="WP_279254259.1">
    <property type="nucleotide sequence ID" value="NZ_SHNP01000010.1"/>
</dbReference>
<keyword evidence="1 6" id="KW-0645">Protease</keyword>
<evidence type="ECO:0000256" key="5">
    <source>
        <dbReference type="ARBA" id="ARBA00023049"/>
    </source>
</evidence>
<dbReference type="SUPFAM" id="SSF55486">
    <property type="entry name" value="Metalloproteases ('zincins'), catalytic domain"/>
    <property type="match status" value="1"/>
</dbReference>
<evidence type="ECO:0000259" key="10">
    <source>
        <dbReference type="Pfam" id="PF08439"/>
    </source>
</evidence>
<protein>
    <submittedName>
        <fullName evidence="11">Oligoendopeptidase F family protein</fullName>
    </submittedName>
</protein>
<proteinExistence type="inferred from homology"/>
<comment type="cofactor">
    <cofactor evidence="6">
        <name>Zn(2+)</name>
        <dbReference type="ChEBI" id="CHEBI:29105"/>
    </cofactor>
    <text evidence="6">Binds 1 zinc ion.</text>
</comment>
<evidence type="ECO:0000256" key="8">
    <source>
        <dbReference type="SAM" id="SignalP"/>
    </source>
</evidence>
<evidence type="ECO:0000256" key="1">
    <source>
        <dbReference type="ARBA" id="ARBA00022670"/>
    </source>
</evidence>
<dbReference type="InterPro" id="IPR042088">
    <property type="entry name" value="OligoPept_F_C"/>
</dbReference>
<dbReference type="Proteomes" id="UP001143307">
    <property type="component" value="Unassembled WGS sequence"/>
</dbReference>
<evidence type="ECO:0000256" key="6">
    <source>
        <dbReference type="RuleBase" id="RU003435"/>
    </source>
</evidence>
<dbReference type="PANTHER" id="PTHR11804">
    <property type="entry name" value="PROTEASE M3 THIMET OLIGOPEPTIDASE-RELATED"/>
    <property type="match status" value="1"/>
</dbReference>
<dbReference type="Pfam" id="PF01432">
    <property type="entry name" value="Peptidase_M3"/>
    <property type="match status" value="1"/>
</dbReference>
<gene>
    <name evidence="11" type="ORF">EYC87_18790</name>
</gene>
<dbReference type="InterPro" id="IPR001567">
    <property type="entry name" value="Pept_M3A_M3B_dom"/>
</dbReference>
<dbReference type="InterPro" id="IPR045090">
    <property type="entry name" value="Pept_M3A_M3B"/>
</dbReference>
<feature type="domain" description="Peptidase M3A/M3B catalytic" evidence="9">
    <location>
        <begin position="236"/>
        <end position="610"/>
    </location>
</feature>
<dbReference type="CDD" id="cd09608">
    <property type="entry name" value="M3B_PepF"/>
    <property type="match status" value="1"/>
</dbReference>
<evidence type="ECO:0000256" key="4">
    <source>
        <dbReference type="ARBA" id="ARBA00022833"/>
    </source>
</evidence>
<dbReference type="EMBL" id="SHNP01000010">
    <property type="protein sequence ID" value="MCX2975630.1"/>
    <property type="molecule type" value="Genomic_DNA"/>
</dbReference>
<comment type="similarity">
    <text evidence="6">Belongs to the peptidase M3 family.</text>
</comment>
<evidence type="ECO:0000313" key="12">
    <source>
        <dbReference type="Proteomes" id="UP001143307"/>
    </source>
</evidence>
<dbReference type="Gene3D" id="1.10.287.830">
    <property type="entry name" value="putative peptidase helix hairpin domain like"/>
    <property type="match status" value="1"/>
</dbReference>
<organism evidence="11 12">
    <name type="scientific">Candidatus Seongchinamella marina</name>
    <dbReference type="NCBI Taxonomy" id="2518990"/>
    <lineage>
        <taxon>Bacteria</taxon>
        <taxon>Pseudomonadati</taxon>
        <taxon>Pseudomonadota</taxon>
        <taxon>Gammaproteobacteria</taxon>
        <taxon>Cellvibrionales</taxon>
        <taxon>Halieaceae</taxon>
        <taxon>Seongchinamella</taxon>
    </lineage>
</organism>
<feature type="region of interest" description="Disordered" evidence="7">
    <location>
        <begin position="224"/>
        <end position="243"/>
    </location>
</feature>
<reference evidence="11" key="1">
    <citation type="submission" date="2019-02" db="EMBL/GenBank/DDBJ databases">
        <authorList>
            <person name="Li S.-H."/>
        </authorList>
    </citation>
    <scope>NUCLEOTIDE SEQUENCE</scope>
    <source>
        <strain evidence="11">IMCC8485</strain>
    </source>
</reference>
<keyword evidence="2 6" id="KW-0479">Metal-binding</keyword>
<sequence>MNTSVFSPRFLSSAILAIALPLASLAGSAEEVLYFEDRADIPRQYTWDLGLYFSDAESWDKSFAKLDAMLPAAEKYRGKVGESPKTLAAALEAMFALDKVIGPLYINGHQKMHLNREDKLGADQSGRIIAMTTKISAALSFIEPEIAALPDKKVAKFRKAKELQPYLHYLDNIWRLKAHSRSAEVEKVVAGSSLPGAGHVNAYEGLNAGDIQWPTVKDENGEDAVVSPGQFGRLRGSTDRPTRKRAWEAHMETVGQYRNTYAATMGSKIQRDVWLARVYGYPSAVEAALSSTNVPPEVMETLIGSVHDNIDKVQGYNDMRRRVLGLEEYQPWDGQVSLLPDGGKTYTFEEAWALAMDFWRETFGDEFADIAQEALDNRWVDVYSNEGKRGGAYSWGTYRAPYYLLLNWGGKFDDVSTLVHEMGHSVHGVLAGRNQSYHDAGTDIFLAEVGSVASQSLFGEWMLNRTKDPEQRKQLIDHALQSIRGTFVTQIFFHEWEARVHAMAEAGDALTADSMGEVYADLNKLYAGDTVEPHELSAGGWARIPHFFRNFYVWKYATSFAAGEALAARFRSGDKSAAQDYINMLKMGGSQYPLDVLKAGGVDMTDPAVIRAVMDRFGMLQGQLETEFAL</sequence>
<accession>A0ABT3T0E0</accession>